<name>A0A7S3LKE7_9STRA</name>
<feature type="transmembrane region" description="Helical" evidence="1">
    <location>
        <begin position="123"/>
        <end position="143"/>
    </location>
</feature>
<reference evidence="2" key="1">
    <citation type="submission" date="2021-01" db="EMBL/GenBank/DDBJ databases">
        <authorList>
            <person name="Corre E."/>
            <person name="Pelletier E."/>
            <person name="Niang G."/>
            <person name="Scheremetjew M."/>
            <person name="Finn R."/>
            <person name="Kale V."/>
            <person name="Holt S."/>
            <person name="Cochrane G."/>
            <person name="Meng A."/>
            <person name="Brown T."/>
            <person name="Cohen L."/>
        </authorList>
    </citation>
    <scope>NUCLEOTIDE SEQUENCE</scope>
    <source>
        <strain evidence="2">GSBS06</strain>
    </source>
</reference>
<sequence length="238" mass="27930">MKLIKFLKKEGYKFRSRLSPSDVAQIRKARDYFHLTSLIPLILYYLKTSEERTKFPATISFTIRKGIPRAAHHVLWLLGWYSMYDVFHRAGSRFSRLFAIQMWVTGVICTFICQLGQGKLSDAIHFVTATMYMIDHVVLFSYLKTRRIFRSAFYVSFLAMAAAMREKKRIHREHDLFSGEYSLDDIDVNNGHSIAKEHEKLSRLEPVIRNKIWWMDVFIMTFENLLFTSFVSGMTSGL</sequence>
<organism evidence="2">
    <name type="scientific">Aplanochytrium stocchinoi</name>
    <dbReference type="NCBI Taxonomy" id="215587"/>
    <lineage>
        <taxon>Eukaryota</taxon>
        <taxon>Sar</taxon>
        <taxon>Stramenopiles</taxon>
        <taxon>Bigyra</taxon>
        <taxon>Labyrinthulomycetes</taxon>
        <taxon>Thraustochytrida</taxon>
        <taxon>Thraustochytriidae</taxon>
        <taxon>Aplanochytrium</taxon>
    </lineage>
</organism>
<dbReference type="EMBL" id="HBIN01006133">
    <property type="protein sequence ID" value="CAE0434166.1"/>
    <property type="molecule type" value="Transcribed_RNA"/>
</dbReference>
<keyword evidence="1" id="KW-0812">Transmembrane</keyword>
<protein>
    <submittedName>
        <fullName evidence="2">Uncharacterized protein</fullName>
    </submittedName>
</protein>
<evidence type="ECO:0000313" key="2">
    <source>
        <dbReference type="EMBL" id="CAE0434166.1"/>
    </source>
</evidence>
<gene>
    <name evidence="2" type="ORF">ASTO00021_LOCUS4470</name>
</gene>
<proteinExistence type="predicted"/>
<dbReference type="AlphaFoldDB" id="A0A7S3LKE7"/>
<feature type="transmembrane region" description="Helical" evidence="1">
    <location>
        <begin position="97"/>
        <end position="117"/>
    </location>
</feature>
<evidence type="ECO:0000256" key="1">
    <source>
        <dbReference type="SAM" id="Phobius"/>
    </source>
</evidence>
<accession>A0A7S3LKE7</accession>
<keyword evidence="1" id="KW-0472">Membrane</keyword>
<keyword evidence="1" id="KW-1133">Transmembrane helix</keyword>
<feature type="transmembrane region" description="Helical" evidence="1">
    <location>
        <begin position="212"/>
        <end position="232"/>
    </location>
</feature>